<evidence type="ECO:0000313" key="2">
    <source>
        <dbReference type="Proteomes" id="UP000052008"/>
    </source>
</evidence>
<dbReference type="Proteomes" id="UP000052008">
    <property type="component" value="Unassembled WGS sequence"/>
</dbReference>
<comment type="caution">
    <text evidence="1">The sequence shown here is derived from an EMBL/GenBank/DDBJ whole genome shotgun (WGS) entry which is preliminary data.</text>
</comment>
<protein>
    <submittedName>
        <fullName evidence="1">Uncharacterized protein</fullName>
    </submittedName>
</protein>
<reference evidence="1 2" key="1">
    <citation type="journal article" date="2015" name="Microbiome">
        <title>Genomic resolution of linkages in carbon, nitrogen, and sulfur cycling among widespread estuary sediment bacteria.</title>
        <authorList>
            <person name="Baker B.J."/>
            <person name="Lazar C.S."/>
            <person name="Teske A.P."/>
            <person name="Dick G.J."/>
        </authorList>
    </citation>
    <scope>NUCLEOTIDE SEQUENCE [LARGE SCALE GENOMIC DNA]</scope>
    <source>
        <strain evidence="1">DG_24</strain>
    </source>
</reference>
<gene>
    <name evidence="1" type="ORF">AMJ39_03610</name>
</gene>
<dbReference type="EMBL" id="LIZS01000014">
    <property type="protein sequence ID" value="KPJ53719.1"/>
    <property type="molecule type" value="Genomic_DNA"/>
</dbReference>
<accession>A0A0S7WU98</accession>
<dbReference type="AlphaFoldDB" id="A0A0S7WU98"/>
<proteinExistence type="predicted"/>
<name>A0A0S7WU98_UNCT6</name>
<organism evidence="1 2">
    <name type="scientific">candidate division TA06 bacterium DG_24</name>
    <dbReference type="NCBI Taxonomy" id="1703770"/>
    <lineage>
        <taxon>Bacteria</taxon>
        <taxon>Bacteria division TA06</taxon>
    </lineage>
</organism>
<sequence>MANLPTDPVAETLVGSEGYRPLFNGGNRLRGTSWAQKVIDLSSTVAIASRGRQQAQKVIDLSSTVAIASRGRQQAQKVIDLSSIGKM</sequence>
<evidence type="ECO:0000313" key="1">
    <source>
        <dbReference type="EMBL" id="KPJ53719.1"/>
    </source>
</evidence>